<name>A0A0D9XBW6_9ORYZ</name>
<dbReference type="AlphaFoldDB" id="A0A0D9XBW6"/>
<reference evidence="1" key="3">
    <citation type="submission" date="2015-04" db="UniProtKB">
        <authorList>
            <consortium name="EnsemblPlants"/>
        </authorList>
    </citation>
    <scope>IDENTIFICATION</scope>
</reference>
<dbReference type="EnsemblPlants" id="LPERR09G02270.1">
    <property type="protein sequence ID" value="LPERR09G02270.1"/>
    <property type="gene ID" value="LPERR09G02270"/>
</dbReference>
<proteinExistence type="predicted"/>
<dbReference type="Gramene" id="LPERR09G02270.1">
    <property type="protein sequence ID" value="LPERR09G02270.1"/>
    <property type="gene ID" value="LPERR09G02270"/>
</dbReference>
<reference evidence="2" key="2">
    <citation type="submission" date="2013-12" db="EMBL/GenBank/DDBJ databases">
        <authorList>
            <person name="Yu Y."/>
            <person name="Lee S."/>
            <person name="de Baynast K."/>
            <person name="Wissotski M."/>
            <person name="Liu L."/>
            <person name="Talag J."/>
            <person name="Goicoechea J."/>
            <person name="Angelova A."/>
            <person name="Jetty R."/>
            <person name="Kudrna D."/>
            <person name="Golser W."/>
            <person name="Rivera L."/>
            <person name="Zhang J."/>
            <person name="Wing R."/>
        </authorList>
    </citation>
    <scope>NUCLEOTIDE SEQUENCE</scope>
</reference>
<sequence length="75" mass="8356">MKFLFSWGPHVSGSAFAEKPSRSDPIVDEFKNEVPSSSKREQPWLSSVYGLPAANGASKRFEPKRKNVENVLAHP</sequence>
<keyword evidence="2" id="KW-1185">Reference proteome</keyword>
<protein>
    <submittedName>
        <fullName evidence="1">Uncharacterized protein</fullName>
    </submittedName>
</protein>
<accession>A0A0D9XBW6</accession>
<organism evidence="1 2">
    <name type="scientific">Leersia perrieri</name>
    <dbReference type="NCBI Taxonomy" id="77586"/>
    <lineage>
        <taxon>Eukaryota</taxon>
        <taxon>Viridiplantae</taxon>
        <taxon>Streptophyta</taxon>
        <taxon>Embryophyta</taxon>
        <taxon>Tracheophyta</taxon>
        <taxon>Spermatophyta</taxon>
        <taxon>Magnoliopsida</taxon>
        <taxon>Liliopsida</taxon>
        <taxon>Poales</taxon>
        <taxon>Poaceae</taxon>
        <taxon>BOP clade</taxon>
        <taxon>Oryzoideae</taxon>
        <taxon>Oryzeae</taxon>
        <taxon>Oryzinae</taxon>
        <taxon>Leersia</taxon>
    </lineage>
</organism>
<reference evidence="1 2" key="1">
    <citation type="submission" date="2012-08" db="EMBL/GenBank/DDBJ databases">
        <title>Oryza genome evolution.</title>
        <authorList>
            <person name="Wing R.A."/>
        </authorList>
    </citation>
    <scope>NUCLEOTIDE SEQUENCE</scope>
</reference>
<evidence type="ECO:0000313" key="2">
    <source>
        <dbReference type="Proteomes" id="UP000032180"/>
    </source>
</evidence>
<evidence type="ECO:0000313" key="1">
    <source>
        <dbReference type="EnsemblPlants" id="LPERR09G02270.1"/>
    </source>
</evidence>
<dbReference type="HOGENOM" id="CLU_2674688_0_0_1"/>
<dbReference type="Proteomes" id="UP000032180">
    <property type="component" value="Chromosome 9"/>
</dbReference>